<proteinExistence type="predicted"/>
<name>A0A9X2MHS6_9FIRM</name>
<organism evidence="2 3">
    <name type="scientific">Anaerosalibacter massiliensis</name>
    <dbReference type="NCBI Taxonomy" id="1347392"/>
    <lineage>
        <taxon>Bacteria</taxon>
        <taxon>Bacillati</taxon>
        <taxon>Bacillota</taxon>
        <taxon>Tissierellia</taxon>
        <taxon>Tissierellales</taxon>
        <taxon>Sporanaerobacteraceae</taxon>
        <taxon>Anaerosalibacter</taxon>
    </lineage>
</organism>
<evidence type="ECO:0000313" key="2">
    <source>
        <dbReference type="EMBL" id="MCR2045382.1"/>
    </source>
</evidence>
<dbReference type="Pfam" id="PF07287">
    <property type="entry name" value="AtuA"/>
    <property type="match status" value="1"/>
</dbReference>
<dbReference type="PANTHER" id="PTHR47472:SF1">
    <property type="entry name" value="DUF1446-DOMAIN-CONTAINING PROTEIN"/>
    <property type="match status" value="1"/>
</dbReference>
<comment type="caution">
    <text evidence="2">The sequence shown here is derived from an EMBL/GenBank/DDBJ whole genome shotgun (WGS) entry which is preliminary data.</text>
</comment>
<dbReference type="Proteomes" id="UP001142078">
    <property type="component" value="Unassembled WGS sequence"/>
</dbReference>
<dbReference type="EMBL" id="JANJZL010000016">
    <property type="protein sequence ID" value="MCR2045382.1"/>
    <property type="molecule type" value="Genomic_DNA"/>
</dbReference>
<dbReference type="AlphaFoldDB" id="A0A9X2MHS6"/>
<dbReference type="InterPro" id="IPR010839">
    <property type="entry name" value="AtuA_N"/>
</dbReference>
<dbReference type="PANTHER" id="PTHR47472">
    <property type="entry name" value="PROPIONYL-COA CARBOXYLASE"/>
    <property type="match status" value="1"/>
</dbReference>
<protein>
    <submittedName>
        <fullName evidence="2">DUF1446 domain-containing protein</fullName>
    </submittedName>
</protein>
<gene>
    <name evidence="2" type="ORF">NSA23_14860</name>
</gene>
<reference evidence="2" key="1">
    <citation type="submission" date="2022-07" db="EMBL/GenBank/DDBJ databases">
        <title>Enhanced cultured diversity of the mouse gut microbiota enables custom-made synthetic communities.</title>
        <authorList>
            <person name="Afrizal A."/>
        </authorList>
    </citation>
    <scope>NUCLEOTIDE SEQUENCE</scope>
    <source>
        <strain evidence="2">DSM 29482</strain>
    </source>
</reference>
<accession>A0A9X2MHS6</accession>
<evidence type="ECO:0000313" key="3">
    <source>
        <dbReference type="Proteomes" id="UP001142078"/>
    </source>
</evidence>
<evidence type="ECO:0000259" key="1">
    <source>
        <dbReference type="Pfam" id="PF07287"/>
    </source>
</evidence>
<sequence length="447" mass="49059">MKTIRIGTGAGYAGDRIEPAIELIEKGNIDYIIFECLAERTIAIAQEQKLKNPNKGYNDLLEYRMEKILSSCQKNNVKIITNMGAANPIAAAKITKKIAEEKGLRDLKIASVLGDDVLEKIDKYMGYKVLETGEELEKLKGQIVSANAYLGIDGILEALENGADIIITGRVADPALFLAPLVYEFNWGLEDYEIIGKGIIIGHLLECGGQVTGGYYADPDYKDVERLWELGFPIAEVKDNGDAIITKVEGSGGKVSLDTCKEQLLYEIHDPSQYLTPDGIADFTNLHLKEVEKDKVSIKGGKGAKRPDKLKVSIGYKDCFIGVGEISYGGSGAVKRAKLAAKIVQERLEMQEISVDEIRYDLIGINSLYGNVINIYDKELNEVRLRISARTNDKDIANKVVNEVEALYTNGPAGGGGAEKSIKEIVSVASIFIPRNDVDIKVMYEEV</sequence>
<feature type="domain" description="Acyclic terpene utilisation N-terminal" evidence="1">
    <location>
        <begin position="4"/>
        <end position="443"/>
    </location>
</feature>
<dbReference type="OrthoDB" id="9763456at2"/>
<keyword evidence="3" id="KW-1185">Reference proteome</keyword>
<dbReference type="RefSeq" id="WP_042683463.1">
    <property type="nucleotide sequence ID" value="NZ_CABKTM010000075.1"/>
</dbReference>